<sequence length="67" mass="7495">MKYGQTDPSAAKHPLVGYGWLGGDQLYSVIVSVFGARLALFSISSKLPEYLPWTLVQVNAHHHHYQL</sequence>
<name>W4JSP9_HETIT</name>
<protein>
    <submittedName>
        <fullName evidence="1">Uncharacterized protein</fullName>
    </submittedName>
</protein>
<dbReference type="AlphaFoldDB" id="W4JSP9"/>
<gene>
    <name evidence="1" type="ORF">HETIRDRAFT_328602</name>
</gene>
<organism evidence="1 2">
    <name type="scientific">Heterobasidion irregulare (strain TC 32-1)</name>
    <dbReference type="NCBI Taxonomy" id="747525"/>
    <lineage>
        <taxon>Eukaryota</taxon>
        <taxon>Fungi</taxon>
        <taxon>Dikarya</taxon>
        <taxon>Basidiomycota</taxon>
        <taxon>Agaricomycotina</taxon>
        <taxon>Agaricomycetes</taxon>
        <taxon>Russulales</taxon>
        <taxon>Bondarzewiaceae</taxon>
        <taxon>Heterobasidion</taxon>
        <taxon>Heterobasidion annosum species complex</taxon>
    </lineage>
</organism>
<dbReference type="GeneID" id="20671425"/>
<dbReference type="RefSeq" id="XP_009551457.1">
    <property type="nucleotide sequence ID" value="XM_009553162.1"/>
</dbReference>
<dbReference type="HOGENOM" id="CLU_163763_1_0_1"/>
<evidence type="ECO:0000313" key="1">
    <source>
        <dbReference type="EMBL" id="ETW76568.1"/>
    </source>
</evidence>
<reference evidence="1 2" key="1">
    <citation type="journal article" date="2012" name="New Phytol.">
        <title>Insight into trade-off between wood decay and parasitism from the genome of a fungal forest pathogen.</title>
        <authorList>
            <person name="Olson A."/>
            <person name="Aerts A."/>
            <person name="Asiegbu F."/>
            <person name="Belbahri L."/>
            <person name="Bouzid O."/>
            <person name="Broberg A."/>
            <person name="Canback B."/>
            <person name="Coutinho P.M."/>
            <person name="Cullen D."/>
            <person name="Dalman K."/>
            <person name="Deflorio G."/>
            <person name="van Diepen L.T."/>
            <person name="Dunand C."/>
            <person name="Duplessis S."/>
            <person name="Durling M."/>
            <person name="Gonthier P."/>
            <person name="Grimwood J."/>
            <person name="Fossdal C.G."/>
            <person name="Hansson D."/>
            <person name="Henrissat B."/>
            <person name="Hietala A."/>
            <person name="Himmelstrand K."/>
            <person name="Hoffmeister D."/>
            <person name="Hogberg N."/>
            <person name="James T.Y."/>
            <person name="Karlsson M."/>
            <person name="Kohler A."/>
            <person name="Kues U."/>
            <person name="Lee Y.H."/>
            <person name="Lin Y.C."/>
            <person name="Lind M."/>
            <person name="Lindquist E."/>
            <person name="Lombard V."/>
            <person name="Lucas S."/>
            <person name="Lunden K."/>
            <person name="Morin E."/>
            <person name="Murat C."/>
            <person name="Park J."/>
            <person name="Raffaello T."/>
            <person name="Rouze P."/>
            <person name="Salamov A."/>
            <person name="Schmutz J."/>
            <person name="Solheim H."/>
            <person name="Stahlberg J."/>
            <person name="Velez H."/>
            <person name="de Vries R.P."/>
            <person name="Wiebenga A."/>
            <person name="Woodward S."/>
            <person name="Yakovlev I."/>
            <person name="Garbelotto M."/>
            <person name="Martin F."/>
            <person name="Grigoriev I.V."/>
            <person name="Stenlid J."/>
        </authorList>
    </citation>
    <scope>NUCLEOTIDE SEQUENCE [LARGE SCALE GENOMIC DNA]</scope>
    <source>
        <strain evidence="1 2">TC 32-1</strain>
    </source>
</reference>
<dbReference type="EMBL" id="KI925464">
    <property type="protein sequence ID" value="ETW76568.1"/>
    <property type="molecule type" value="Genomic_DNA"/>
</dbReference>
<accession>W4JSP9</accession>
<dbReference type="Proteomes" id="UP000030671">
    <property type="component" value="Unassembled WGS sequence"/>
</dbReference>
<proteinExistence type="predicted"/>
<evidence type="ECO:0000313" key="2">
    <source>
        <dbReference type="Proteomes" id="UP000030671"/>
    </source>
</evidence>
<dbReference type="KEGG" id="hir:HETIRDRAFT_328602"/>
<keyword evidence="2" id="KW-1185">Reference proteome</keyword>
<dbReference type="InParanoid" id="W4JSP9"/>